<dbReference type="EC" id="2.1.1.216" evidence="7"/>
<feature type="region of interest" description="Disordered" evidence="13">
    <location>
        <begin position="665"/>
        <end position="689"/>
    </location>
</feature>
<dbReference type="FunFam" id="3.40.50.150:FF:000051">
    <property type="entry name" value="tRNA (guanine(26)-N(2))-dimethyltransferase"/>
    <property type="match status" value="1"/>
</dbReference>
<evidence type="ECO:0000313" key="15">
    <source>
        <dbReference type="Proteomes" id="UP000799429"/>
    </source>
</evidence>
<dbReference type="FunFam" id="3.30.56.70:FF:000001">
    <property type="entry name" value="tRNA (guanine(26)-N(2))-dimethyltransferase"/>
    <property type="match status" value="1"/>
</dbReference>
<evidence type="ECO:0000256" key="11">
    <source>
        <dbReference type="ARBA" id="ARBA00083299"/>
    </source>
</evidence>
<keyword evidence="2 12" id="KW-0489">Methyltransferase</keyword>
<dbReference type="GO" id="GO:0160104">
    <property type="term" value="F:tRNA (guanine(26)-N2)-dimethyltransferase activity"/>
    <property type="evidence" value="ECO:0007669"/>
    <property type="project" value="UniProtKB-EC"/>
</dbReference>
<comment type="caution">
    <text evidence="14">The sequence shown here is derived from an EMBL/GenBank/DDBJ whole genome shotgun (WGS) entry which is preliminary data.</text>
</comment>
<dbReference type="PROSITE" id="PS51626">
    <property type="entry name" value="SAM_MT_TRM1"/>
    <property type="match status" value="1"/>
</dbReference>
<dbReference type="GO" id="GO:0002940">
    <property type="term" value="P:tRNA N2-guanine methylation"/>
    <property type="evidence" value="ECO:0007669"/>
    <property type="project" value="TreeGrafter"/>
</dbReference>
<feature type="region of interest" description="Disordered" evidence="13">
    <location>
        <begin position="1"/>
        <end position="33"/>
    </location>
</feature>
<evidence type="ECO:0000256" key="12">
    <source>
        <dbReference type="PROSITE-ProRule" id="PRU00958"/>
    </source>
</evidence>
<dbReference type="AlphaFoldDB" id="A0A9P4S433"/>
<feature type="compositionally biased region" description="Polar residues" evidence="13">
    <location>
        <begin position="679"/>
        <end position="688"/>
    </location>
</feature>
<dbReference type="InterPro" id="IPR002905">
    <property type="entry name" value="Trm1"/>
</dbReference>
<comment type="catalytic activity">
    <reaction evidence="8">
        <text>guanosine(26) in tRNA + 2 S-adenosyl-L-methionine = N(2)-dimethylguanosine(26) in tRNA + 2 S-adenosyl-L-homocysteine + 2 H(+)</text>
        <dbReference type="Rhea" id="RHEA:43140"/>
        <dbReference type="Rhea" id="RHEA-COMP:10359"/>
        <dbReference type="Rhea" id="RHEA-COMP:10360"/>
        <dbReference type="ChEBI" id="CHEBI:15378"/>
        <dbReference type="ChEBI" id="CHEBI:57856"/>
        <dbReference type="ChEBI" id="CHEBI:59789"/>
        <dbReference type="ChEBI" id="CHEBI:74269"/>
        <dbReference type="ChEBI" id="CHEBI:74513"/>
        <dbReference type="EC" id="2.1.1.216"/>
    </reaction>
</comment>
<dbReference type="InterPro" id="IPR029063">
    <property type="entry name" value="SAM-dependent_MTases_sf"/>
</dbReference>
<proteinExistence type="inferred from homology"/>
<keyword evidence="15" id="KW-1185">Reference proteome</keyword>
<feature type="region of interest" description="Disordered" evidence="13">
    <location>
        <begin position="211"/>
        <end position="231"/>
    </location>
</feature>
<dbReference type="GO" id="GO:0005634">
    <property type="term" value="C:nucleus"/>
    <property type="evidence" value="ECO:0007669"/>
    <property type="project" value="TreeGrafter"/>
</dbReference>
<evidence type="ECO:0000256" key="8">
    <source>
        <dbReference type="ARBA" id="ARBA00051897"/>
    </source>
</evidence>
<evidence type="ECO:0000256" key="5">
    <source>
        <dbReference type="ARBA" id="ARBA00022694"/>
    </source>
</evidence>
<sequence length="731" mass="80479">MAVESTPATSEPPQTLAPEPPQPLTVDAHPGEGQEIYHDGQQYTTIREGFAYILVPKGAAISLDPKAKVDAASQQSVFYNPIQQFNRDLSVLAIRAFGENLVRQRTSREGKAKARRENRNRKRKLQELLGVGETNAEAGATDSKRLKEGEPSIPPTDSSTIIDISEANREIVLQCVEDDAKDSKAEEHEDISDEDLLALEKSITTKDVSVNPKETENNTSNISNGSHPTTGPKVKILDALSATGLRALRYAQELPFRTQLTANDLSPKATASIALNIKHNRLEDKITATAGNAISHMYQFIDQEAIGGPGPKYDIIDLDPYGTAVPFLDAAVQALTDDGLLCVTCTDSGVFASTGYAEKCYSQYGGLPIKGFYSHEAGLRLIIHAVATAAARHGLAIEPLLSLSIDFYIRIFIRVRKSPADVKFLAGKTMIVYSCDAGCGAWQTQYLARNVERDGKDGQKFYKHSLAQAPSAPSECEHCGFKTHLGGPMWGGPLHNPSFIERILSYLPSLDKSVYKTTERVEGMLSTALEELHIFRSNELSPTQADGISDTKTSEDKATNATPAIVPNKVTALDRHPFYFIPSNLAKIIHCESPSLPQMKGALRHAGFRAVRSHAKRGTIKTDASWSVLWHIMREWVRQKSPINEGAIKHGAAGRRIIDKMEEEDVKADVSMKDEEQSNKGSDNTFSEKGNRLKKINVVFDEDMGKDREVKKLTRYQMNPRANWGPMNRAK</sequence>
<feature type="region of interest" description="Disordered" evidence="13">
    <location>
        <begin position="543"/>
        <end position="562"/>
    </location>
</feature>
<dbReference type="CDD" id="cd02440">
    <property type="entry name" value="AdoMet_MTases"/>
    <property type="match status" value="1"/>
</dbReference>
<gene>
    <name evidence="14" type="ORF">M501DRAFT_999677</name>
</gene>
<dbReference type="Proteomes" id="UP000799429">
    <property type="component" value="Unassembled WGS sequence"/>
</dbReference>
<name>A0A9P4S433_9PEZI</name>
<dbReference type="PANTHER" id="PTHR10631:SF3">
    <property type="entry name" value="TRNA (GUANINE(26)-N(2))-DIMETHYLTRANSFERASE"/>
    <property type="match status" value="1"/>
</dbReference>
<comment type="similarity">
    <text evidence="12">Belongs to the class I-like SAM-binding methyltransferase superfamily. Trm1 family.</text>
</comment>
<keyword evidence="5 12" id="KW-0819">tRNA processing</keyword>
<dbReference type="OrthoDB" id="6349953at2759"/>
<keyword evidence="6 12" id="KW-0694">RNA-binding</keyword>
<evidence type="ECO:0000256" key="10">
    <source>
        <dbReference type="ARBA" id="ARBA00082896"/>
    </source>
</evidence>
<keyword evidence="3 12" id="KW-0808">Transferase</keyword>
<dbReference type="Pfam" id="PF02005">
    <property type="entry name" value="TRM"/>
    <property type="match status" value="2"/>
</dbReference>
<dbReference type="PANTHER" id="PTHR10631">
    <property type="entry name" value="N 2 ,N 2 -DIMETHYLGUANOSINE TRNA METHYLTRANSFERASE"/>
    <property type="match status" value="1"/>
</dbReference>
<dbReference type="GO" id="GO:0000049">
    <property type="term" value="F:tRNA binding"/>
    <property type="evidence" value="ECO:0007669"/>
    <property type="project" value="UniProtKB-UniRule"/>
</dbReference>
<dbReference type="Gene3D" id="3.40.50.150">
    <property type="entry name" value="Vaccinia Virus protein VP39"/>
    <property type="match status" value="1"/>
</dbReference>
<evidence type="ECO:0000256" key="13">
    <source>
        <dbReference type="SAM" id="MobiDB-lite"/>
    </source>
</evidence>
<evidence type="ECO:0000256" key="6">
    <source>
        <dbReference type="ARBA" id="ARBA00022884"/>
    </source>
</evidence>
<feature type="compositionally biased region" description="Basic and acidic residues" evidence="13">
    <location>
        <begin position="667"/>
        <end position="678"/>
    </location>
</feature>
<feature type="compositionally biased region" description="Polar residues" evidence="13">
    <location>
        <begin position="217"/>
        <end position="229"/>
    </location>
</feature>
<evidence type="ECO:0000256" key="3">
    <source>
        <dbReference type="ARBA" id="ARBA00022679"/>
    </source>
</evidence>
<keyword evidence="1 12" id="KW-0820">tRNA-binding</keyword>
<feature type="region of interest" description="Disordered" evidence="13">
    <location>
        <begin position="128"/>
        <end position="160"/>
    </location>
</feature>
<evidence type="ECO:0000256" key="9">
    <source>
        <dbReference type="ARBA" id="ARBA00077143"/>
    </source>
</evidence>
<dbReference type="SUPFAM" id="SSF53335">
    <property type="entry name" value="S-adenosyl-L-methionine-dependent methyltransferases"/>
    <property type="match status" value="1"/>
</dbReference>
<dbReference type="Gene3D" id="3.30.56.70">
    <property type="entry name" value="N2,N2-dimethylguanosine tRNA methyltransferase, C-terminal domain"/>
    <property type="match status" value="1"/>
</dbReference>
<protein>
    <recommendedName>
        <fullName evidence="7">tRNA (guanine(26)-N(2))-dimethyltransferase</fullName>
        <ecNumber evidence="7">2.1.1.216</ecNumber>
    </recommendedName>
    <alternativeName>
        <fullName evidence="10">tRNA 2,2-dimethylguanosine-26 methyltransferase</fullName>
    </alternativeName>
    <alternativeName>
        <fullName evidence="9">tRNA(guanine-26,N(2)-N(2)) methyltransferase</fullName>
    </alternativeName>
    <alternativeName>
        <fullName evidence="11">tRNA(m(2,2)G26)dimethyltransferase</fullName>
    </alternativeName>
</protein>
<organism evidence="14 15">
    <name type="scientific">Patellaria atrata CBS 101060</name>
    <dbReference type="NCBI Taxonomy" id="1346257"/>
    <lineage>
        <taxon>Eukaryota</taxon>
        <taxon>Fungi</taxon>
        <taxon>Dikarya</taxon>
        <taxon>Ascomycota</taxon>
        <taxon>Pezizomycotina</taxon>
        <taxon>Dothideomycetes</taxon>
        <taxon>Dothideomycetes incertae sedis</taxon>
        <taxon>Patellariales</taxon>
        <taxon>Patellariaceae</taxon>
        <taxon>Patellaria</taxon>
    </lineage>
</organism>
<dbReference type="EMBL" id="MU006113">
    <property type="protein sequence ID" value="KAF2834892.1"/>
    <property type="molecule type" value="Genomic_DNA"/>
</dbReference>
<evidence type="ECO:0000256" key="7">
    <source>
        <dbReference type="ARBA" id="ARBA00039099"/>
    </source>
</evidence>
<keyword evidence="4 12" id="KW-0949">S-adenosyl-L-methionine</keyword>
<dbReference type="InterPro" id="IPR042296">
    <property type="entry name" value="tRNA_met_Trm1_C"/>
</dbReference>
<accession>A0A9P4S433</accession>
<evidence type="ECO:0000256" key="4">
    <source>
        <dbReference type="ARBA" id="ARBA00022691"/>
    </source>
</evidence>
<evidence type="ECO:0000313" key="14">
    <source>
        <dbReference type="EMBL" id="KAF2834892.1"/>
    </source>
</evidence>
<reference evidence="14" key="1">
    <citation type="journal article" date="2020" name="Stud. Mycol.">
        <title>101 Dothideomycetes genomes: a test case for predicting lifestyles and emergence of pathogens.</title>
        <authorList>
            <person name="Haridas S."/>
            <person name="Albert R."/>
            <person name="Binder M."/>
            <person name="Bloem J."/>
            <person name="Labutti K."/>
            <person name="Salamov A."/>
            <person name="Andreopoulos B."/>
            <person name="Baker S."/>
            <person name="Barry K."/>
            <person name="Bills G."/>
            <person name="Bluhm B."/>
            <person name="Cannon C."/>
            <person name="Castanera R."/>
            <person name="Culley D."/>
            <person name="Daum C."/>
            <person name="Ezra D."/>
            <person name="Gonzalez J."/>
            <person name="Henrissat B."/>
            <person name="Kuo A."/>
            <person name="Liang C."/>
            <person name="Lipzen A."/>
            <person name="Lutzoni F."/>
            <person name="Magnuson J."/>
            <person name="Mondo S."/>
            <person name="Nolan M."/>
            <person name="Ohm R."/>
            <person name="Pangilinan J."/>
            <person name="Park H.-J."/>
            <person name="Ramirez L."/>
            <person name="Alfaro M."/>
            <person name="Sun H."/>
            <person name="Tritt A."/>
            <person name="Yoshinaga Y."/>
            <person name="Zwiers L.-H."/>
            <person name="Turgeon B."/>
            <person name="Goodwin S."/>
            <person name="Spatafora J."/>
            <person name="Crous P."/>
            <person name="Grigoriev I."/>
        </authorList>
    </citation>
    <scope>NUCLEOTIDE SEQUENCE</scope>
    <source>
        <strain evidence="14">CBS 101060</strain>
    </source>
</reference>
<evidence type="ECO:0000256" key="1">
    <source>
        <dbReference type="ARBA" id="ARBA00022555"/>
    </source>
</evidence>
<evidence type="ECO:0000256" key="2">
    <source>
        <dbReference type="ARBA" id="ARBA00022603"/>
    </source>
</evidence>